<name>A0A0H5R5H9_9EUKA</name>
<dbReference type="Pfam" id="PF01399">
    <property type="entry name" value="PCI"/>
    <property type="match status" value="1"/>
</dbReference>
<dbReference type="EMBL" id="HACM01008951">
    <property type="protein sequence ID" value="CRZ09393.1"/>
    <property type="molecule type" value="Transcribed_RNA"/>
</dbReference>
<sequence length="367" mass="40233">MTVFVSVGDSGAELAALLERPAVANASPYEVVSQLLTGECVKDLIADRESHNRLKMACSLAFSMVNGMDIQDVAKFSERIVTMGCEDTNNARIRLYMMTGFFNAISSTSIKARVLLATLKFGLESGNASVLANSLPNTDQWIKDWALDSNSRFQLLNLVAKVYDACGNCDLAQATRIISLQCEVDDESAKSLQSETASEIVAYVLREGQILFLDNLLATLSSRAIGHSPLMELLQLIVSGNFDQLNSFLTTNEALLSEFNLNAEQLRVYMRSLILSTMSLSQNTLLLSSLIEPLSLSSLDEVEQCIIAAVCLGLIDAQIDQDEGSVYISGRVYTSLSKATWKSMQSRLTQMQEQVGTVLPWSQHVQN</sequence>
<comment type="similarity">
    <text evidence="1">Belongs to the CSN7/EIF3M family. CSN7 subfamily.</text>
</comment>
<dbReference type="PANTHER" id="PTHR15350">
    <property type="entry name" value="COP9 SIGNALOSOME COMPLEX SUBUNIT 7/DENDRITIC CELL PROTEIN GA17"/>
    <property type="match status" value="1"/>
</dbReference>
<dbReference type="SMART" id="SM00088">
    <property type="entry name" value="PINT"/>
    <property type="match status" value="1"/>
</dbReference>
<reference evidence="3" key="1">
    <citation type="submission" date="2015-04" db="EMBL/GenBank/DDBJ databases">
        <title>The genome sequence of the plant pathogenic Rhizarian Plasmodiophora brassicae reveals insights in its biotrophic life cycle and the origin of chitin synthesis.</title>
        <authorList>
            <person name="Schwelm A."/>
            <person name="Fogelqvist J."/>
            <person name="Knaust A."/>
            <person name="Julke S."/>
            <person name="Lilja T."/>
            <person name="Dhandapani V."/>
            <person name="Bonilla-Rosso G."/>
            <person name="Karlsson M."/>
            <person name="Shevchenko A."/>
            <person name="Choi S.R."/>
            <person name="Kim H.G."/>
            <person name="Park J.Y."/>
            <person name="Lim Y.P."/>
            <person name="Ludwig-Muller J."/>
            <person name="Dixelius C."/>
        </authorList>
    </citation>
    <scope>NUCLEOTIDE SEQUENCE</scope>
    <source>
        <tissue evidence="3">Potato root galls</tissue>
    </source>
</reference>
<dbReference type="InterPro" id="IPR000717">
    <property type="entry name" value="PCI_dom"/>
</dbReference>
<dbReference type="AlphaFoldDB" id="A0A0H5R5H9"/>
<dbReference type="GO" id="GO:0005852">
    <property type="term" value="C:eukaryotic translation initiation factor 3 complex"/>
    <property type="evidence" value="ECO:0007669"/>
    <property type="project" value="TreeGrafter"/>
</dbReference>
<organism evidence="3">
    <name type="scientific">Spongospora subterranea</name>
    <dbReference type="NCBI Taxonomy" id="70186"/>
    <lineage>
        <taxon>Eukaryota</taxon>
        <taxon>Sar</taxon>
        <taxon>Rhizaria</taxon>
        <taxon>Endomyxa</taxon>
        <taxon>Phytomyxea</taxon>
        <taxon>Plasmodiophorida</taxon>
        <taxon>Plasmodiophoridae</taxon>
        <taxon>Spongospora</taxon>
    </lineage>
</organism>
<evidence type="ECO:0000259" key="2">
    <source>
        <dbReference type="PROSITE" id="PS50250"/>
    </source>
</evidence>
<feature type="domain" description="PCI" evidence="2">
    <location>
        <begin position="170"/>
        <end position="333"/>
    </location>
</feature>
<evidence type="ECO:0000313" key="3">
    <source>
        <dbReference type="EMBL" id="CRZ09393.1"/>
    </source>
</evidence>
<accession>A0A0H5R5H9</accession>
<proteinExistence type="inferred from homology"/>
<dbReference type="PROSITE" id="PS50250">
    <property type="entry name" value="PCI"/>
    <property type="match status" value="1"/>
</dbReference>
<dbReference type="GO" id="GO:0002183">
    <property type="term" value="P:cytoplasmic translational initiation"/>
    <property type="evidence" value="ECO:0007669"/>
    <property type="project" value="TreeGrafter"/>
</dbReference>
<protein>
    <recommendedName>
        <fullName evidence="2">PCI domain-containing protein</fullName>
    </recommendedName>
</protein>
<dbReference type="PANTHER" id="PTHR15350:SF2">
    <property type="entry name" value="EUKARYOTIC TRANSLATION INITIATION FACTOR 3 SUBUNIT M"/>
    <property type="match status" value="1"/>
</dbReference>
<dbReference type="InterPro" id="IPR045237">
    <property type="entry name" value="COPS7/eIF3m"/>
</dbReference>
<evidence type="ECO:0000256" key="1">
    <source>
        <dbReference type="ARBA" id="ARBA00008482"/>
    </source>
</evidence>